<feature type="chain" id="PRO_5040239002" description="Secreted protein" evidence="1">
    <location>
        <begin position="20"/>
        <end position="117"/>
    </location>
</feature>
<evidence type="ECO:0000313" key="3">
    <source>
        <dbReference type="Proteomes" id="UP000759537"/>
    </source>
</evidence>
<evidence type="ECO:0008006" key="4">
    <source>
        <dbReference type="Google" id="ProtNLM"/>
    </source>
</evidence>
<dbReference type="EMBL" id="WHVB01000003">
    <property type="protein sequence ID" value="KAF8485058.1"/>
    <property type="molecule type" value="Genomic_DNA"/>
</dbReference>
<keyword evidence="1" id="KW-0732">Signal</keyword>
<organism evidence="2 3">
    <name type="scientific">Russula ochroleuca</name>
    <dbReference type="NCBI Taxonomy" id="152965"/>
    <lineage>
        <taxon>Eukaryota</taxon>
        <taxon>Fungi</taxon>
        <taxon>Dikarya</taxon>
        <taxon>Basidiomycota</taxon>
        <taxon>Agaricomycotina</taxon>
        <taxon>Agaricomycetes</taxon>
        <taxon>Russulales</taxon>
        <taxon>Russulaceae</taxon>
        <taxon>Russula</taxon>
    </lineage>
</organism>
<feature type="signal peptide" evidence="1">
    <location>
        <begin position="1"/>
        <end position="19"/>
    </location>
</feature>
<name>A0A9P5TCZ3_9AGAM</name>
<reference evidence="2" key="1">
    <citation type="submission" date="2019-10" db="EMBL/GenBank/DDBJ databases">
        <authorList>
            <consortium name="DOE Joint Genome Institute"/>
            <person name="Kuo A."/>
            <person name="Miyauchi S."/>
            <person name="Kiss E."/>
            <person name="Drula E."/>
            <person name="Kohler A."/>
            <person name="Sanchez-Garcia M."/>
            <person name="Andreopoulos B."/>
            <person name="Barry K.W."/>
            <person name="Bonito G."/>
            <person name="Buee M."/>
            <person name="Carver A."/>
            <person name="Chen C."/>
            <person name="Cichocki N."/>
            <person name="Clum A."/>
            <person name="Culley D."/>
            <person name="Crous P.W."/>
            <person name="Fauchery L."/>
            <person name="Girlanda M."/>
            <person name="Hayes R."/>
            <person name="Keri Z."/>
            <person name="LaButti K."/>
            <person name="Lipzen A."/>
            <person name="Lombard V."/>
            <person name="Magnuson J."/>
            <person name="Maillard F."/>
            <person name="Morin E."/>
            <person name="Murat C."/>
            <person name="Nolan M."/>
            <person name="Ohm R."/>
            <person name="Pangilinan J."/>
            <person name="Pereira M."/>
            <person name="Perotto S."/>
            <person name="Peter M."/>
            <person name="Riley R."/>
            <person name="Sitrit Y."/>
            <person name="Stielow B."/>
            <person name="Szollosi G."/>
            <person name="Zifcakova L."/>
            <person name="Stursova M."/>
            <person name="Spatafora J.W."/>
            <person name="Tedersoo L."/>
            <person name="Vaario L.-M."/>
            <person name="Yamada A."/>
            <person name="Yan M."/>
            <person name="Wang P."/>
            <person name="Xu J."/>
            <person name="Bruns T."/>
            <person name="Baldrian P."/>
            <person name="Vilgalys R."/>
            <person name="Henrissat B."/>
            <person name="Grigoriev I.V."/>
            <person name="Hibbett D."/>
            <person name="Nagy L.G."/>
            <person name="Martin F.M."/>
        </authorList>
    </citation>
    <scope>NUCLEOTIDE SEQUENCE</scope>
    <source>
        <strain evidence="2">Prilba</strain>
    </source>
</reference>
<keyword evidence="3" id="KW-1185">Reference proteome</keyword>
<dbReference type="AlphaFoldDB" id="A0A9P5TCZ3"/>
<sequence>MMLFLTCFFSLHTPSPALGSSRTTFLPLNRDTLQSGSISRDMSYVRSQRNVSAPPYFRDCTHLGFVANARMIRSSAASCVTTPAVYRTQDQVYRSSEHDTAISLVGGGWSETLFPPS</sequence>
<comment type="caution">
    <text evidence="2">The sequence shown here is derived from an EMBL/GenBank/DDBJ whole genome shotgun (WGS) entry which is preliminary data.</text>
</comment>
<gene>
    <name evidence="2" type="ORF">DFH94DRAFT_260472</name>
</gene>
<evidence type="ECO:0000256" key="1">
    <source>
        <dbReference type="SAM" id="SignalP"/>
    </source>
</evidence>
<protein>
    <recommendedName>
        <fullName evidence="4">Secreted protein</fullName>
    </recommendedName>
</protein>
<accession>A0A9P5TCZ3</accession>
<dbReference type="Proteomes" id="UP000759537">
    <property type="component" value="Unassembled WGS sequence"/>
</dbReference>
<reference evidence="2" key="2">
    <citation type="journal article" date="2020" name="Nat. Commun.">
        <title>Large-scale genome sequencing of mycorrhizal fungi provides insights into the early evolution of symbiotic traits.</title>
        <authorList>
            <person name="Miyauchi S."/>
            <person name="Kiss E."/>
            <person name="Kuo A."/>
            <person name="Drula E."/>
            <person name="Kohler A."/>
            <person name="Sanchez-Garcia M."/>
            <person name="Morin E."/>
            <person name="Andreopoulos B."/>
            <person name="Barry K.W."/>
            <person name="Bonito G."/>
            <person name="Buee M."/>
            <person name="Carver A."/>
            <person name="Chen C."/>
            <person name="Cichocki N."/>
            <person name="Clum A."/>
            <person name="Culley D."/>
            <person name="Crous P.W."/>
            <person name="Fauchery L."/>
            <person name="Girlanda M."/>
            <person name="Hayes R.D."/>
            <person name="Keri Z."/>
            <person name="LaButti K."/>
            <person name="Lipzen A."/>
            <person name="Lombard V."/>
            <person name="Magnuson J."/>
            <person name="Maillard F."/>
            <person name="Murat C."/>
            <person name="Nolan M."/>
            <person name="Ohm R.A."/>
            <person name="Pangilinan J."/>
            <person name="Pereira M.F."/>
            <person name="Perotto S."/>
            <person name="Peter M."/>
            <person name="Pfister S."/>
            <person name="Riley R."/>
            <person name="Sitrit Y."/>
            <person name="Stielow J.B."/>
            <person name="Szollosi G."/>
            <person name="Zifcakova L."/>
            <person name="Stursova M."/>
            <person name="Spatafora J.W."/>
            <person name="Tedersoo L."/>
            <person name="Vaario L.M."/>
            <person name="Yamada A."/>
            <person name="Yan M."/>
            <person name="Wang P."/>
            <person name="Xu J."/>
            <person name="Bruns T."/>
            <person name="Baldrian P."/>
            <person name="Vilgalys R."/>
            <person name="Dunand C."/>
            <person name="Henrissat B."/>
            <person name="Grigoriev I.V."/>
            <person name="Hibbett D."/>
            <person name="Nagy L.G."/>
            <person name="Martin F.M."/>
        </authorList>
    </citation>
    <scope>NUCLEOTIDE SEQUENCE</scope>
    <source>
        <strain evidence="2">Prilba</strain>
    </source>
</reference>
<proteinExistence type="predicted"/>
<evidence type="ECO:0000313" key="2">
    <source>
        <dbReference type="EMBL" id="KAF8485058.1"/>
    </source>
</evidence>